<accession>A0A6A4PWR5</accession>
<feature type="compositionally biased region" description="Polar residues" evidence="1">
    <location>
        <begin position="75"/>
        <end position="91"/>
    </location>
</feature>
<proteinExistence type="predicted"/>
<name>A0A6A4PWR5_LUPAL</name>
<dbReference type="Proteomes" id="UP000447434">
    <property type="component" value="Chromosome 10"/>
</dbReference>
<evidence type="ECO:0000256" key="1">
    <source>
        <dbReference type="SAM" id="MobiDB-lite"/>
    </source>
</evidence>
<sequence>MSPSGVSSNGPTMPSVVMFYPYDHNVGYSTPAEQLEFGSLGAMGFSGVNELSQPHEGSRSGGVFEEQRFHGGSAHLSSPDQPSSPHVSRGT</sequence>
<dbReference type="AlphaFoldDB" id="A0A6A4PWR5"/>
<organism evidence="2 3">
    <name type="scientific">Lupinus albus</name>
    <name type="common">White lupine</name>
    <name type="synonym">Lupinus termis</name>
    <dbReference type="NCBI Taxonomy" id="3870"/>
    <lineage>
        <taxon>Eukaryota</taxon>
        <taxon>Viridiplantae</taxon>
        <taxon>Streptophyta</taxon>
        <taxon>Embryophyta</taxon>
        <taxon>Tracheophyta</taxon>
        <taxon>Spermatophyta</taxon>
        <taxon>Magnoliopsida</taxon>
        <taxon>eudicotyledons</taxon>
        <taxon>Gunneridae</taxon>
        <taxon>Pentapetalae</taxon>
        <taxon>rosids</taxon>
        <taxon>fabids</taxon>
        <taxon>Fabales</taxon>
        <taxon>Fabaceae</taxon>
        <taxon>Papilionoideae</taxon>
        <taxon>50 kb inversion clade</taxon>
        <taxon>genistoids sensu lato</taxon>
        <taxon>core genistoids</taxon>
        <taxon>Genisteae</taxon>
        <taxon>Lupinus</taxon>
    </lineage>
</organism>
<gene>
    <name evidence="2" type="ORF">Lalb_Chr10g0100451</name>
</gene>
<evidence type="ECO:0000313" key="3">
    <source>
        <dbReference type="Proteomes" id="UP000447434"/>
    </source>
</evidence>
<comment type="caution">
    <text evidence="2">The sequence shown here is derived from an EMBL/GenBank/DDBJ whole genome shotgun (WGS) entry which is preliminary data.</text>
</comment>
<keyword evidence="3" id="KW-1185">Reference proteome</keyword>
<reference evidence="3" key="1">
    <citation type="journal article" date="2020" name="Nat. Commun.">
        <title>Genome sequence of the cluster root forming white lupin.</title>
        <authorList>
            <person name="Hufnagel B."/>
            <person name="Marques A."/>
            <person name="Soriano A."/>
            <person name="Marques L."/>
            <person name="Divol F."/>
            <person name="Doumas P."/>
            <person name="Sallet E."/>
            <person name="Mancinotti D."/>
            <person name="Carrere S."/>
            <person name="Marande W."/>
            <person name="Arribat S."/>
            <person name="Keller J."/>
            <person name="Huneau C."/>
            <person name="Blein T."/>
            <person name="Aime D."/>
            <person name="Laguerre M."/>
            <person name="Taylor J."/>
            <person name="Schubert V."/>
            <person name="Nelson M."/>
            <person name="Geu-Flores F."/>
            <person name="Crespi M."/>
            <person name="Gallardo-Guerrero K."/>
            <person name="Delaux P.-M."/>
            <person name="Salse J."/>
            <person name="Berges H."/>
            <person name="Guyot R."/>
            <person name="Gouzy J."/>
            <person name="Peret B."/>
        </authorList>
    </citation>
    <scope>NUCLEOTIDE SEQUENCE [LARGE SCALE GENOMIC DNA]</scope>
    <source>
        <strain evidence="3">cv. Amiga</strain>
    </source>
</reference>
<protein>
    <submittedName>
        <fullName evidence="2">Uncharacterized protein</fullName>
    </submittedName>
</protein>
<dbReference type="OrthoDB" id="1667625at2759"/>
<evidence type="ECO:0000313" key="2">
    <source>
        <dbReference type="EMBL" id="KAE9605734.1"/>
    </source>
</evidence>
<feature type="region of interest" description="Disordered" evidence="1">
    <location>
        <begin position="48"/>
        <end position="91"/>
    </location>
</feature>
<dbReference type="EMBL" id="WOCE01000010">
    <property type="protein sequence ID" value="KAE9605734.1"/>
    <property type="molecule type" value="Genomic_DNA"/>
</dbReference>